<dbReference type="Proteomes" id="UP001642900">
    <property type="component" value="Unassembled WGS sequence"/>
</dbReference>
<name>A0A6G4W8Z0_9HYPH</name>
<dbReference type="EMBL" id="JAAKZF010000006">
    <property type="protein sequence ID" value="NGO51069.1"/>
    <property type="molecule type" value="Genomic_DNA"/>
</dbReference>
<dbReference type="AlphaFoldDB" id="A0A6G4W8Z0"/>
<proteinExistence type="predicted"/>
<sequence>MLAAVWRAEDAGLLMPRWDSANGSGPLAFYRAASAVKKLGANLADSLPAETGLAMSVVLIPQVMWTRFEVGREGLSVQSHSEGPGDGDLVIVTEEKVVRDLVYRKLDAGTAEKTGLLRFYGDPEGIANVREALAKTSGATLALPGR</sequence>
<evidence type="ECO:0000313" key="1">
    <source>
        <dbReference type="EMBL" id="NGO51069.1"/>
    </source>
</evidence>
<organism evidence="1 2">
    <name type="scientific">Allomesorhizobium camelthorni</name>
    <dbReference type="NCBI Taxonomy" id="475069"/>
    <lineage>
        <taxon>Bacteria</taxon>
        <taxon>Pseudomonadati</taxon>
        <taxon>Pseudomonadota</taxon>
        <taxon>Alphaproteobacteria</taxon>
        <taxon>Hyphomicrobiales</taxon>
        <taxon>Phyllobacteriaceae</taxon>
        <taxon>Allomesorhizobium</taxon>
    </lineage>
</organism>
<evidence type="ECO:0000313" key="2">
    <source>
        <dbReference type="Proteomes" id="UP001642900"/>
    </source>
</evidence>
<reference evidence="1 2" key="1">
    <citation type="submission" date="2020-02" db="EMBL/GenBank/DDBJ databases">
        <title>Genome sequence of strain CCNWXJ40-4.</title>
        <authorList>
            <person name="Gao J."/>
            <person name="Sun J."/>
        </authorList>
    </citation>
    <scope>NUCLEOTIDE SEQUENCE [LARGE SCALE GENOMIC DNA]</scope>
    <source>
        <strain evidence="1 2">CCNWXJ 40-4</strain>
    </source>
</reference>
<comment type="caution">
    <text evidence="1">The sequence shown here is derived from an EMBL/GenBank/DDBJ whole genome shotgun (WGS) entry which is preliminary data.</text>
</comment>
<gene>
    <name evidence="1" type="ORF">G6N73_07720</name>
</gene>
<accession>A0A6G4W8Z0</accession>
<protein>
    <submittedName>
        <fullName evidence="1">Uncharacterized protein</fullName>
    </submittedName>
</protein>
<keyword evidence="2" id="KW-1185">Reference proteome</keyword>
<dbReference type="RefSeq" id="WP_165025633.1">
    <property type="nucleotide sequence ID" value="NZ_JAAKZF010000006.1"/>
</dbReference>